<feature type="transmembrane region" description="Helical" evidence="10">
    <location>
        <begin position="31"/>
        <end position="51"/>
    </location>
</feature>
<keyword evidence="14" id="KW-1185">Reference proteome</keyword>
<feature type="transmembrane region" description="Helical" evidence="10">
    <location>
        <begin position="150"/>
        <end position="175"/>
    </location>
</feature>
<comment type="subcellular location">
    <subcellularLocation>
        <location evidence="1">Cell membrane</location>
        <topology evidence="1">Multi-pass membrane protein</topology>
    </subcellularLocation>
</comment>
<keyword evidence="4" id="KW-1003">Cell membrane</keyword>
<dbReference type="STRING" id="1855383.SAMN05216548_105229"/>
<evidence type="ECO:0000256" key="10">
    <source>
        <dbReference type="SAM" id="Phobius"/>
    </source>
</evidence>
<proteinExistence type="predicted"/>
<dbReference type="GO" id="GO:0005886">
    <property type="term" value="C:plasma membrane"/>
    <property type="evidence" value="ECO:0007669"/>
    <property type="project" value="UniProtKB-SubCell"/>
</dbReference>
<keyword evidence="2" id="KW-0813">Transport</keyword>
<feature type="region of interest" description="Disordered" evidence="9">
    <location>
        <begin position="548"/>
        <end position="571"/>
    </location>
</feature>
<dbReference type="Proteomes" id="UP000199647">
    <property type="component" value="Unassembled WGS sequence"/>
</dbReference>
<dbReference type="GO" id="GO:0015297">
    <property type="term" value="F:antiporter activity"/>
    <property type="evidence" value="ECO:0007669"/>
    <property type="project" value="UniProtKB-KW"/>
</dbReference>
<organism evidence="13 14">
    <name type="scientific">Faunimonas pinastri</name>
    <dbReference type="NCBI Taxonomy" id="1855383"/>
    <lineage>
        <taxon>Bacteria</taxon>
        <taxon>Pseudomonadati</taxon>
        <taxon>Pseudomonadota</taxon>
        <taxon>Alphaproteobacteria</taxon>
        <taxon>Hyphomicrobiales</taxon>
        <taxon>Afifellaceae</taxon>
        <taxon>Faunimonas</taxon>
    </lineage>
</organism>
<dbReference type="OrthoDB" id="570124at2"/>
<evidence type="ECO:0000256" key="1">
    <source>
        <dbReference type="ARBA" id="ARBA00004651"/>
    </source>
</evidence>
<dbReference type="AlphaFoldDB" id="A0A1H9H2N0"/>
<evidence type="ECO:0000256" key="5">
    <source>
        <dbReference type="ARBA" id="ARBA00022692"/>
    </source>
</evidence>
<dbReference type="Gene3D" id="1.20.1530.20">
    <property type="match status" value="1"/>
</dbReference>
<feature type="transmembrane region" description="Helical" evidence="10">
    <location>
        <begin position="367"/>
        <end position="387"/>
    </location>
</feature>
<keyword evidence="3" id="KW-0050">Antiport</keyword>
<dbReference type="InterPro" id="IPR038770">
    <property type="entry name" value="Na+/solute_symporter_sf"/>
</dbReference>
<protein>
    <submittedName>
        <fullName evidence="13">Sodium/proton antiporter, CPA1 family</fullName>
    </submittedName>
</protein>
<feature type="transmembrane region" description="Helical" evidence="10">
    <location>
        <begin position="334"/>
        <end position="355"/>
    </location>
</feature>
<dbReference type="GO" id="GO:1902600">
    <property type="term" value="P:proton transmembrane transport"/>
    <property type="evidence" value="ECO:0007669"/>
    <property type="project" value="InterPro"/>
</dbReference>
<dbReference type="EMBL" id="FOFG01000005">
    <property type="protein sequence ID" value="SEQ56591.1"/>
    <property type="molecule type" value="Genomic_DNA"/>
</dbReference>
<evidence type="ECO:0000256" key="2">
    <source>
        <dbReference type="ARBA" id="ARBA00022448"/>
    </source>
</evidence>
<feature type="compositionally biased region" description="Basic and acidic residues" evidence="9">
    <location>
        <begin position="553"/>
        <end position="565"/>
    </location>
</feature>
<feature type="transmembrane region" description="Helical" evidence="10">
    <location>
        <begin position="247"/>
        <end position="266"/>
    </location>
</feature>
<keyword evidence="6 10" id="KW-1133">Transmembrane helix</keyword>
<name>A0A1H9H2N0_9HYPH</name>
<keyword evidence="5 10" id="KW-0812">Transmembrane</keyword>
<sequence>METGVAIAVLCIVVGGVAAQWLAWRVGVPAIILLLAFGFALGPVFGVLHPSQAFGPALRPLIGLIVAIIVFEGGLALDFRELRAAGSGVLRLTAIALPINLVLGSLAAHFIAGMPWPVAILFGAIVVVTGPTVILPLLRNTRLEQRSASFLKWEAIVNDPVGAILTAVVLEIVLSGKGEGSLSLVGLGLHVGVGIVAGLALGVGAGAVIAWAFRRDQIPEVLKTPVLLATALGVYVVPNLLMDEAGLIAATVFGVTLANLHVPGLAELRRFKESLVVLLVTALFIVLTADLDPKVLGSLSWPIVALTGAILFVVRPLAIWLGTVRSDLTVPERVLVGWIGPRGIVAAAVAGLAGLKLTEAGYGGGELIQPTVFAVIASTVIVHGLTLKPLARRLKLTASSAPTLAILGASPWSIDLASVIHRHGGAVVLIDTYPGALMRARWRGIPTLQAELLSRHAEEELAAQPIDYLLAATPDDIYNALICSRLGPELGRERVFQLAPTAEHMVDAEKGMMRDWRGKVFGSSALDFATIAERYEKGWRFHAITPEPAAEAGDEKADRRTRAEADDMDGVEPLVVVRRNGRLDLPSEEHAFETVPTPEDRLVVFRPPAVSGA</sequence>
<feature type="transmembrane region" description="Helical" evidence="10">
    <location>
        <begin position="57"/>
        <end position="77"/>
    </location>
</feature>
<dbReference type="InterPro" id="IPR036291">
    <property type="entry name" value="NAD(P)-bd_dom_sf"/>
</dbReference>
<evidence type="ECO:0000256" key="9">
    <source>
        <dbReference type="SAM" id="MobiDB-lite"/>
    </source>
</evidence>
<feature type="transmembrane region" description="Helical" evidence="10">
    <location>
        <begin position="6"/>
        <end position="24"/>
    </location>
</feature>
<accession>A0A1H9H2N0</accession>
<dbReference type="PANTHER" id="PTHR32507:SF0">
    <property type="entry name" value="NA(+)_H(+) ANTIPORTER 2-RELATED"/>
    <property type="match status" value="1"/>
</dbReference>
<evidence type="ECO:0000259" key="12">
    <source>
        <dbReference type="Pfam" id="PF02254"/>
    </source>
</evidence>
<evidence type="ECO:0000256" key="8">
    <source>
        <dbReference type="ARBA" id="ARBA00023136"/>
    </source>
</evidence>
<evidence type="ECO:0000256" key="3">
    <source>
        <dbReference type="ARBA" id="ARBA00022449"/>
    </source>
</evidence>
<feature type="transmembrane region" description="Helical" evidence="10">
    <location>
        <begin position="225"/>
        <end position="241"/>
    </location>
</feature>
<gene>
    <name evidence="13" type="ORF">SAMN05216548_105229</name>
</gene>
<reference evidence="13 14" key="1">
    <citation type="submission" date="2016-10" db="EMBL/GenBank/DDBJ databases">
        <authorList>
            <person name="de Groot N.N."/>
        </authorList>
    </citation>
    <scope>NUCLEOTIDE SEQUENCE [LARGE SCALE GENOMIC DNA]</scope>
    <source>
        <strain evidence="13 14">A52C2</strain>
    </source>
</reference>
<feature type="domain" description="RCK N-terminal" evidence="12">
    <location>
        <begin position="405"/>
        <end position="486"/>
    </location>
</feature>
<evidence type="ECO:0000256" key="4">
    <source>
        <dbReference type="ARBA" id="ARBA00022475"/>
    </source>
</evidence>
<dbReference type="PANTHER" id="PTHR32507">
    <property type="entry name" value="NA(+)/H(+) ANTIPORTER 1"/>
    <property type="match status" value="1"/>
</dbReference>
<dbReference type="Gene3D" id="3.40.50.720">
    <property type="entry name" value="NAD(P)-binding Rossmann-like Domain"/>
    <property type="match status" value="1"/>
</dbReference>
<dbReference type="RefSeq" id="WP_092496352.1">
    <property type="nucleotide sequence ID" value="NZ_FOFG01000005.1"/>
</dbReference>
<evidence type="ECO:0000313" key="14">
    <source>
        <dbReference type="Proteomes" id="UP000199647"/>
    </source>
</evidence>
<evidence type="ECO:0000313" key="13">
    <source>
        <dbReference type="EMBL" id="SEQ56591.1"/>
    </source>
</evidence>
<feature type="domain" description="Cation/H+ exchanger transmembrane" evidence="11">
    <location>
        <begin position="22"/>
        <end position="392"/>
    </location>
</feature>
<dbReference type="GO" id="GO:0006813">
    <property type="term" value="P:potassium ion transport"/>
    <property type="evidence" value="ECO:0007669"/>
    <property type="project" value="InterPro"/>
</dbReference>
<feature type="transmembrane region" description="Helical" evidence="10">
    <location>
        <begin position="118"/>
        <end position="138"/>
    </location>
</feature>
<dbReference type="Pfam" id="PF00999">
    <property type="entry name" value="Na_H_Exchanger"/>
    <property type="match status" value="1"/>
</dbReference>
<dbReference type="InterPro" id="IPR003148">
    <property type="entry name" value="RCK_N"/>
</dbReference>
<dbReference type="Pfam" id="PF02254">
    <property type="entry name" value="TrkA_N"/>
    <property type="match status" value="1"/>
</dbReference>
<evidence type="ECO:0000256" key="6">
    <source>
        <dbReference type="ARBA" id="ARBA00022989"/>
    </source>
</evidence>
<keyword evidence="7" id="KW-0406">Ion transport</keyword>
<feature type="transmembrane region" description="Helical" evidence="10">
    <location>
        <begin position="301"/>
        <end position="322"/>
    </location>
</feature>
<feature type="transmembrane region" description="Helical" evidence="10">
    <location>
        <begin position="273"/>
        <end position="289"/>
    </location>
</feature>
<keyword evidence="8 10" id="KW-0472">Membrane</keyword>
<dbReference type="InterPro" id="IPR006153">
    <property type="entry name" value="Cation/H_exchanger_TM"/>
</dbReference>
<dbReference type="SUPFAM" id="SSF51735">
    <property type="entry name" value="NAD(P)-binding Rossmann-fold domains"/>
    <property type="match status" value="1"/>
</dbReference>
<evidence type="ECO:0000259" key="11">
    <source>
        <dbReference type="Pfam" id="PF00999"/>
    </source>
</evidence>
<feature type="transmembrane region" description="Helical" evidence="10">
    <location>
        <begin position="89"/>
        <end position="112"/>
    </location>
</feature>
<feature type="transmembrane region" description="Helical" evidence="10">
    <location>
        <begin position="187"/>
        <end position="213"/>
    </location>
</feature>
<evidence type="ECO:0000256" key="7">
    <source>
        <dbReference type="ARBA" id="ARBA00023065"/>
    </source>
</evidence>